<evidence type="ECO:0000256" key="1">
    <source>
        <dbReference type="ARBA" id="ARBA00007812"/>
    </source>
</evidence>
<dbReference type="EMBL" id="JACHGF010000009">
    <property type="protein sequence ID" value="MBB5286292.1"/>
    <property type="molecule type" value="Genomic_DNA"/>
</dbReference>
<dbReference type="FunFam" id="3.40.50.970:FF:000007">
    <property type="entry name" value="Acetolactate synthase"/>
    <property type="match status" value="1"/>
</dbReference>
<evidence type="ECO:0000256" key="2">
    <source>
        <dbReference type="ARBA" id="ARBA00023052"/>
    </source>
</evidence>
<dbReference type="InterPro" id="IPR012001">
    <property type="entry name" value="Thiamin_PyroP_enz_TPP-bd_dom"/>
</dbReference>
<comment type="similarity">
    <text evidence="1 3">Belongs to the TPP enzyme family.</text>
</comment>
<dbReference type="InterPro" id="IPR012000">
    <property type="entry name" value="Thiamin_PyroP_enz_cen_dom"/>
</dbReference>
<dbReference type="PANTHER" id="PTHR42981:SF2">
    <property type="entry name" value="PYRUVATE DEHYDROGENASE [UBIQUINONE]"/>
    <property type="match status" value="1"/>
</dbReference>
<dbReference type="GO" id="GO:0019752">
    <property type="term" value="P:carboxylic acid metabolic process"/>
    <property type="evidence" value="ECO:0007669"/>
    <property type="project" value="UniProtKB-ARBA"/>
</dbReference>
<dbReference type="InterPro" id="IPR047212">
    <property type="entry name" value="TPP_POXB-like"/>
</dbReference>
<dbReference type="Pfam" id="PF00205">
    <property type="entry name" value="TPP_enzyme_M"/>
    <property type="match status" value="1"/>
</dbReference>
<dbReference type="CDD" id="cd02014">
    <property type="entry name" value="TPP_POX"/>
    <property type="match status" value="1"/>
</dbReference>
<dbReference type="GO" id="GO:0000287">
    <property type="term" value="F:magnesium ion binding"/>
    <property type="evidence" value="ECO:0007669"/>
    <property type="project" value="InterPro"/>
</dbReference>
<dbReference type="Pfam" id="PF02776">
    <property type="entry name" value="TPP_enzyme_N"/>
    <property type="match status" value="1"/>
</dbReference>
<dbReference type="GO" id="GO:0047112">
    <property type="term" value="F:pyruvate oxidase activity"/>
    <property type="evidence" value="ECO:0007669"/>
    <property type="project" value="UniProtKB-EC"/>
</dbReference>
<dbReference type="RefSeq" id="WP_184177307.1">
    <property type="nucleotide sequence ID" value="NZ_JACHGF010000009.1"/>
</dbReference>
<dbReference type="InterPro" id="IPR000399">
    <property type="entry name" value="TPP-bd_CS"/>
</dbReference>
<evidence type="ECO:0000313" key="8">
    <source>
        <dbReference type="EMBL" id="MBB5286292.1"/>
    </source>
</evidence>
<dbReference type="PROSITE" id="PS00187">
    <property type="entry name" value="TPP_ENZYMES"/>
    <property type="match status" value="1"/>
</dbReference>
<dbReference type="AlphaFoldDB" id="A0A840TXF9"/>
<dbReference type="EC" id="1.2.3.3" evidence="8"/>
<gene>
    <name evidence="8" type="ORF">HNQ92_004452</name>
</gene>
<organism evidence="8 9">
    <name type="scientific">Rhabdobacter roseus</name>
    <dbReference type="NCBI Taxonomy" id="1655419"/>
    <lineage>
        <taxon>Bacteria</taxon>
        <taxon>Pseudomonadati</taxon>
        <taxon>Bacteroidota</taxon>
        <taxon>Cytophagia</taxon>
        <taxon>Cytophagales</taxon>
        <taxon>Cytophagaceae</taxon>
        <taxon>Rhabdobacter</taxon>
    </lineage>
</organism>
<dbReference type="EC" id="1.2.5.1" evidence="8"/>
<keyword evidence="8" id="KW-0560">Oxidoreductase</keyword>
<dbReference type="InterPro" id="IPR047211">
    <property type="entry name" value="POXB-like"/>
</dbReference>
<feature type="domain" description="Thiamine pyrophosphate enzyme central" evidence="5">
    <location>
        <begin position="218"/>
        <end position="348"/>
    </location>
</feature>
<keyword evidence="8" id="KW-0456">Lyase</keyword>
<dbReference type="EC" id="4.1.1.1" evidence="8"/>
<dbReference type="PANTHER" id="PTHR42981">
    <property type="entry name" value="PYRUVATE DEHYDROGENASE [UBIQUINONE]"/>
    <property type="match status" value="1"/>
</dbReference>
<evidence type="ECO:0000259" key="7">
    <source>
        <dbReference type="Pfam" id="PF02776"/>
    </source>
</evidence>
<sequence length="574" mass="61980">MESNLFQKAVTTVKELTTDQSPSTAEILIDKLIAWKVEFVFGLIGDGINPIMEALRQRQDQIKFIAVRHEEAAAFMAAGYAKYTGKLGVCLGTSGPGAVHLLNGLYDAAMESTPVLAITGAPFHDVLGTQYTQDVDMVSLLKDITVYNVMVNGPQQAQTVVDLACRTALMNPGVAHLCLAKDVQKQSLAKDEASKDGENLRGSSTFMPRVQVPSPDDLAEVAQLLNEGKRVMILAGRGALDARAEVEQVAEKLAAPVAKALLGKAVLPDDSPYTTGGIGHLGTLPSQQMMEECDTLLILGSNMPYVDFYPKAGQARAVQIDHDPKRIGLRYPVEIGLSGDVRATLKALLPLLQTQPDRRFLEVAQQRMADWRQSLSEVETGDAKRIKPQFLVAEVSRLLAADAVVALDTGAHTVFAARHWQIRPAQQLALSGNLATMAPGLPYAIAAQLAYPGRQCVAMVGDGGFTMLMGELATAVRYQLPVKIIIFKNNSLSMDYYEQKVLGYPDFGADLTTIDFVKIAEACGAEGYRCTQKEAVVPTLKKAFGNTQPAVIEVLVDPDQAPAAPDKVLENTFE</sequence>
<evidence type="ECO:0000259" key="6">
    <source>
        <dbReference type="Pfam" id="PF02775"/>
    </source>
</evidence>
<protein>
    <submittedName>
        <fullName evidence="8">Pyruvate dehydrogenase (Quinone)/pyruvate oxidase/pyruvate decarboxylase</fullName>
        <ecNumber evidence="8">1.2.3.3</ecNumber>
        <ecNumber evidence="8">1.2.5.1</ecNumber>
        <ecNumber evidence="8">4.1.1.1</ecNumber>
    </submittedName>
</protein>
<dbReference type="GO" id="GO:0052737">
    <property type="term" value="F:pyruvate dehydrogenase (quinone) activity"/>
    <property type="evidence" value="ECO:0007669"/>
    <property type="project" value="UniProtKB-EC"/>
</dbReference>
<dbReference type="InterPro" id="IPR011766">
    <property type="entry name" value="TPP_enzyme_TPP-bd"/>
</dbReference>
<dbReference type="Gene3D" id="3.40.50.1220">
    <property type="entry name" value="TPP-binding domain"/>
    <property type="match status" value="1"/>
</dbReference>
<dbReference type="Proteomes" id="UP000557307">
    <property type="component" value="Unassembled WGS sequence"/>
</dbReference>
<keyword evidence="8" id="KW-0670">Pyruvate</keyword>
<dbReference type="InterPro" id="IPR029035">
    <property type="entry name" value="DHS-like_NAD/FAD-binding_dom"/>
</dbReference>
<feature type="compositionally biased region" description="Basic and acidic residues" evidence="4">
    <location>
        <begin position="189"/>
        <end position="199"/>
    </location>
</feature>
<proteinExistence type="inferred from homology"/>
<feature type="domain" description="Thiamine pyrophosphate enzyme TPP-binding" evidence="6">
    <location>
        <begin position="408"/>
        <end position="554"/>
    </location>
</feature>
<keyword evidence="9" id="KW-1185">Reference proteome</keyword>
<dbReference type="Pfam" id="PF02775">
    <property type="entry name" value="TPP_enzyme_C"/>
    <property type="match status" value="1"/>
</dbReference>
<feature type="domain" description="Thiamine pyrophosphate enzyme N-terminal TPP-binding" evidence="7">
    <location>
        <begin position="24"/>
        <end position="138"/>
    </location>
</feature>
<dbReference type="SUPFAM" id="SSF52467">
    <property type="entry name" value="DHS-like NAD/FAD-binding domain"/>
    <property type="match status" value="1"/>
</dbReference>
<dbReference type="Gene3D" id="3.40.50.970">
    <property type="match status" value="2"/>
</dbReference>
<evidence type="ECO:0000259" key="5">
    <source>
        <dbReference type="Pfam" id="PF00205"/>
    </source>
</evidence>
<dbReference type="GO" id="GO:0030976">
    <property type="term" value="F:thiamine pyrophosphate binding"/>
    <property type="evidence" value="ECO:0007669"/>
    <property type="project" value="InterPro"/>
</dbReference>
<accession>A0A840TXF9</accession>
<comment type="caution">
    <text evidence="8">The sequence shown here is derived from an EMBL/GenBank/DDBJ whole genome shotgun (WGS) entry which is preliminary data.</text>
</comment>
<reference evidence="8 9" key="1">
    <citation type="submission" date="2020-08" db="EMBL/GenBank/DDBJ databases">
        <title>Genomic Encyclopedia of Type Strains, Phase IV (KMG-IV): sequencing the most valuable type-strain genomes for metagenomic binning, comparative biology and taxonomic classification.</title>
        <authorList>
            <person name="Goeker M."/>
        </authorList>
    </citation>
    <scope>NUCLEOTIDE SEQUENCE [LARGE SCALE GENOMIC DNA]</scope>
    <source>
        <strain evidence="8 9">DSM 105074</strain>
    </source>
</reference>
<evidence type="ECO:0000256" key="3">
    <source>
        <dbReference type="RuleBase" id="RU362132"/>
    </source>
</evidence>
<evidence type="ECO:0000313" key="9">
    <source>
        <dbReference type="Proteomes" id="UP000557307"/>
    </source>
</evidence>
<feature type="region of interest" description="Disordered" evidence="4">
    <location>
        <begin position="189"/>
        <end position="212"/>
    </location>
</feature>
<dbReference type="SUPFAM" id="SSF52518">
    <property type="entry name" value="Thiamin diphosphate-binding fold (THDP-binding)"/>
    <property type="match status" value="2"/>
</dbReference>
<evidence type="ECO:0000256" key="4">
    <source>
        <dbReference type="SAM" id="MobiDB-lite"/>
    </source>
</evidence>
<dbReference type="GO" id="GO:0004737">
    <property type="term" value="F:pyruvate decarboxylase activity"/>
    <property type="evidence" value="ECO:0007669"/>
    <property type="project" value="UniProtKB-EC"/>
</dbReference>
<keyword evidence="2 3" id="KW-0786">Thiamine pyrophosphate</keyword>
<name>A0A840TXF9_9BACT</name>
<dbReference type="InterPro" id="IPR029061">
    <property type="entry name" value="THDP-binding"/>
</dbReference>